<dbReference type="GO" id="GO:0046872">
    <property type="term" value="F:metal ion binding"/>
    <property type="evidence" value="ECO:0007669"/>
    <property type="project" value="UniProtKB-KW"/>
</dbReference>
<comment type="caution">
    <text evidence="7">The sequence shown here is derived from an EMBL/GenBank/DDBJ whole genome shotgun (WGS) entry which is preliminary data.</text>
</comment>
<reference evidence="7 8" key="1">
    <citation type="submission" date="2017-09" db="EMBL/GenBank/DDBJ databases">
        <title>Bacterial strain isolated from the female urinary microbiota.</title>
        <authorList>
            <person name="Thomas-White K."/>
            <person name="Kumar N."/>
            <person name="Forster S."/>
            <person name="Putonti C."/>
            <person name="Lawley T."/>
            <person name="Wolfe A.J."/>
        </authorList>
    </citation>
    <scope>NUCLEOTIDE SEQUENCE [LARGE SCALE GENOMIC DNA]</scope>
    <source>
        <strain evidence="7 8">UMB0186</strain>
    </source>
</reference>
<comment type="caution">
    <text evidence="3">Lacks conserved residue(s) required for the propagation of feature annotation.</text>
</comment>
<keyword evidence="3 4" id="KW-0285">Flavoprotein</keyword>
<dbReference type="SUPFAM" id="SSF102645">
    <property type="entry name" value="CoaB-like"/>
    <property type="match status" value="1"/>
</dbReference>
<comment type="catalytic activity">
    <reaction evidence="3 4">
        <text>(R)-4'-phosphopantothenate + L-cysteine + CTP = N-[(R)-4-phosphopantothenoyl]-L-cysteine + CMP + diphosphate + H(+)</text>
        <dbReference type="Rhea" id="RHEA:19397"/>
        <dbReference type="ChEBI" id="CHEBI:10986"/>
        <dbReference type="ChEBI" id="CHEBI:15378"/>
        <dbReference type="ChEBI" id="CHEBI:33019"/>
        <dbReference type="ChEBI" id="CHEBI:35235"/>
        <dbReference type="ChEBI" id="CHEBI:37563"/>
        <dbReference type="ChEBI" id="CHEBI:59458"/>
        <dbReference type="ChEBI" id="CHEBI:60377"/>
        <dbReference type="EC" id="6.3.2.5"/>
    </reaction>
</comment>
<dbReference type="PANTHER" id="PTHR14359">
    <property type="entry name" value="HOMO-OLIGOMERIC FLAVIN CONTAINING CYS DECARBOXYLASE FAMILY"/>
    <property type="match status" value="1"/>
</dbReference>
<name>A0A2N6SF97_9BACL</name>
<dbReference type="GO" id="GO:0071513">
    <property type="term" value="C:phosphopantothenoylcysteine decarboxylase complex"/>
    <property type="evidence" value="ECO:0007669"/>
    <property type="project" value="TreeGrafter"/>
</dbReference>
<comment type="similarity">
    <text evidence="3 4">In the N-terminal section; belongs to the HFCD (homo-oligomeric flavin containing Cys decarboxylase) superfamily.</text>
</comment>
<evidence type="ECO:0000259" key="6">
    <source>
        <dbReference type="Pfam" id="PF04127"/>
    </source>
</evidence>
<dbReference type="UniPathway" id="UPA00241">
    <property type="reaction ID" value="UER00353"/>
</dbReference>
<dbReference type="GO" id="GO:0015941">
    <property type="term" value="P:pantothenate catabolic process"/>
    <property type="evidence" value="ECO:0007669"/>
    <property type="project" value="InterPro"/>
</dbReference>
<dbReference type="EMBL" id="PNGT01000003">
    <property type="protein sequence ID" value="PMC52616.1"/>
    <property type="molecule type" value="Genomic_DNA"/>
</dbReference>
<dbReference type="EC" id="4.1.1.36" evidence="3"/>
<dbReference type="GO" id="GO:0010181">
    <property type="term" value="F:FMN binding"/>
    <property type="evidence" value="ECO:0007669"/>
    <property type="project" value="UniProtKB-UniRule"/>
</dbReference>
<organism evidence="7 8">
    <name type="scientific">Gemella sanguinis</name>
    <dbReference type="NCBI Taxonomy" id="84135"/>
    <lineage>
        <taxon>Bacteria</taxon>
        <taxon>Bacillati</taxon>
        <taxon>Bacillota</taxon>
        <taxon>Bacilli</taxon>
        <taxon>Bacillales</taxon>
        <taxon>Gemellaceae</taxon>
        <taxon>Gemella</taxon>
    </lineage>
</organism>
<protein>
    <recommendedName>
        <fullName evidence="3">Coenzyme A biosynthesis bifunctional protein CoaBC</fullName>
    </recommendedName>
    <alternativeName>
        <fullName evidence="3">DNA/pantothenate metabolism flavoprotein</fullName>
    </alternativeName>
    <alternativeName>
        <fullName evidence="3">Phosphopantothenoylcysteine synthetase/decarboxylase</fullName>
        <shortName evidence="3">PPCS-PPCDC</shortName>
    </alternativeName>
    <domain>
        <recommendedName>
            <fullName evidence="3">Phosphopantothenoylcysteine decarboxylase</fullName>
            <shortName evidence="3">PPC decarboxylase</shortName>
            <shortName evidence="3">PPC-DC</shortName>
            <ecNumber evidence="3">4.1.1.36</ecNumber>
        </recommendedName>
        <alternativeName>
            <fullName evidence="3">CoaC</fullName>
        </alternativeName>
    </domain>
    <domain>
        <recommendedName>
            <fullName evidence="3">Phosphopantothenate--cysteine ligase</fullName>
            <ecNumber evidence="3">6.3.2.5</ecNumber>
        </recommendedName>
        <alternativeName>
            <fullName evidence="3">CoaB</fullName>
        </alternativeName>
        <alternativeName>
            <fullName evidence="3">Phosphopantothenoylcysteine synthetase</fullName>
            <shortName evidence="3">PPC synthetase</shortName>
            <shortName evidence="3">PPC-S</shortName>
        </alternativeName>
    </domain>
</protein>
<feature type="region of interest" description="Phosphopantothenoylcysteine decarboxylase" evidence="3">
    <location>
        <begin position="1"/>
        <end position="185"/>
    </location>
</feature>
<evidence type="ECO:0000256" key="1">
    <source>
        <dbReference type="ARBA" id="ARBA00022793"/>
    </source>
</evidence>
<dbReference type="Pfam" id="PF02441">
    <property type="entry name" value="Flavoprotein"/>
    <property type="match status" value="1"/>
</dbReference>
<dbReference type="PANTHER" id="PTHR14359:SF6">
    <property type="entry name" value="PHOSPHOPANTOTHENOYLCYSTEINE DECARBOXYLASE"/>
    <property type="match status" value="1"/>
</dbReference>
<comment type="similarity">
    <text evidence="3 4">In the C-terminal section; belongs to the PPC synthetase family.</text>
</comment>
<dbReference type="Gene3D" id="3.40.50.10300">
    <property type="entry name" value="CoaB-like"/>
    <property type="match status" value="1"/>
</dbReference>
<feature type="domain" description="Flavoprotein" evidence="5">
    <location>
        <begin position="1"/>
        <end position="172"/>
    </location>
</feature>
<feature type="active site" description="Proton donor" evidence="3">
    <location>
        <position position="155"/>
    </location>
</feature>
<dbReference type="HAMAP" id="MF_02225">
    <property type="entry name" value="CoaBC"/>
    <property type="match status" value="1"/>
</dbReference>
<comment type="function">
    <text evidence="4">Catalyzes two steps in the biosynthesis of coenzyme A. In the first step cysteine is conjugated to 4'-phosphopantothenate to form 4-phosphopantothenoylcysteine, in the latter compound is decarboxylated to form 4'-phosphopantotheine.</text>
</comment>
<evidence type="ECO:0000313" key="7">
    <source>
        <dbReference type="EMBL" id="PMC52616.1"/>
    </source>
</evidence>
<evidence type="ECO:0000259" key="5">
    <source>
        <dbReference type="Pfam" id="PF02441"/>
    </source>
</evidence>
<feature type="domain" description="DNA/pantothenate metabolism flavoprotein C-terminal" evidence="6">
    <location>
        <begin position="183"/>
        <end position="389"/>
    </location>
</feature>
<dbReference type="EC" id="6.3.2.5" evidence="3"/>
<keyword evidence="1 3" id="KW-0210">Decarboxylase</keyword>
<dbReference type="GO" id="GO:0004633">
    <property type="term" value="F:phosphopantothenoylcysteine decarboxylase activity"/>
    <property type="evidence" value="ECO:0007669"/>
    <property type="project" value="UniProtKB-UniRule"/>
</dbReference>
<sequence length="390" mass="43241">MNILQIVSGGIAAYKAIDLTSQLVKQGHNVKVILTNNAKQFVTELPFQTLTKNKVYTDTFTELNEEEIQHIDLGKWADKIIVAPATANLISKFANGLADDLASSLMLAVKNFNKVFIFPAMNTAMYENPIIQENIKKLSRLGFNLIEPASGLLACGDVGKGKFPSTDTIISNVLFESNNEFLNKTVLITAGPTKEFIDPFRCFTNPSSGKMGIALANECAKRGAKVILVTGVDTKPQHPNIVVEKIVSTQDMYNVVKNNFLDCDIIIKAAAVSDYTPIEVFDKKVKKQDGDLSIKLKRTPDILKYVGENKRDNQIVIGFAAETNSLLEYAMEKIEKKHLDYIVANDISKNDIGFGSDNNEVYIIDKNKNVRKIEKSSKESIAKEILNTIR</sequence>
<feature type="binding site" evidence="3">
    <location>
        <position position="333"/>
    </location>
    <ligand>
        <name>CTP</name>
        <dbReference type="ChEBI" id="CHEBI:37563"/>
    </ligand>
</feature>
<evidence type="ECO:0000256" key="3">
    <source>
        <dbReference type="HAMAP-Rule" id="MF_02225"/>
    </source>
</evidence>
<feature type="binding site" evidence="3">
    <location>
        <position position="319"/>
    </location>
    <ligand>
        <name>CTP</name>
        <dbReference type="ChEBI" id="CHEBI:37563"/>
    </ligand>
</feature>
<feature type="binding site" evidence="3">
    <location>
        <position position="284"/>
    </location>
    <ligand>
        <name>CTP</name>
        <dbReference type="ChEBI" id="CHEBI:37563"/>
    </ligand>
</feature>
<dbReference type="InterPro" id="IPR003382">
    <property type="entry name" value="Flavoprotein"/>
</dbReference>
<keyword evidence="3" id="KW-0511">Multifunctional enzyme</keyword>
<keyword evidence="2 3" id="KW-0456">Lyase</keyword>
<feature type="binding site" evidence="3">
    <location>
        <position position="274"/>
    </location>
    <ligand>
        <name>CTP</name>
        <dbReference type="ChEBI" id="CHEBI:37563"/>
    </ligand>
</feature>
<keyword evidence="3 4" id="KW-0436">Ligase</keyword>
<dbReference type="AlphaFoldDB" id="A0A2N6SF97"/>
<dbReference type="GO" id="GO:0015937">
    <property type="term" value="P:coenzyme A biosynthetic process"/>
    <property type="evidence" value="ECO:0007669"/>
    <property type="project" value="UniProtKB-UniRule"/>
</dbReference>
<dbReference type="OrthoDB" id="9802554at2"/>
<dbReference type="InterPro" id="IPR005252">
    <property type="entry name" value="CoaBC"/>
</dbReference>
<gene>
    <name evidence="3 7" type="primary">coaBC</name>
    <name evidence="7" type="ORF">CJ218_04030</name>
</gene>
<keyword evidence="3 4" id="KW-0288">FMN</keyword>
<dbReference type="InterPro" id="IPR036551">
    <property type="entry name" value="Flavin_trans-like"/>
</dbReference>
<dbReference type="Pfam" id="PF04127">
    <property type="entry name" value="DFP"/>
    <property type="match status" value="1"/>
</dbReference>
<dbReference type="SUPFAM" id="SSF52507">
    <property type="entry name" value="Homo-oligomeric flavin-containing Cys decarboxylases, HFCD"/>
    <property type="match status" value="1"/>
</dbReference>
<dbReference type="InterPro" id="IPR007085">
    <property type="entry name" value="DNA/pantothenate-metab_flavo_C"/>
</dbReference>
<dbReference type="NCBIfam" id="TIGR00521">
    <property type="entry name" value="coaBC_dfp"/>
    <property type="match status" value="1"/>
</dbReference>
<comment type="cofactor">
    <cofactor evidence="3">
        <name>Mg(2+)</name>
        <dbReference type="ChEBI" id="CHEBI:18420"/>
    </cofactor>
</comment>
<comment type="cofactor">
    <cofactor evidence="3">
        <name>FMN</name>
        <dbReference type="ChEBI" id="CHEBI:58210"/>
    </cofactor>
    <text evidence="3">Binds 1 FMN per subunit.</text>
</comment>
<evidence type="ECO:0000256" key="4">
    <source>
        <dbReference type="RuleBase" id="RU364078"/>
    </source>
</evidence>
<evidence type="ECO:0000256" key="2">
    <source>
        <dbReference type="ARBA" id="ARBA00023239"/>
    </source>
</evidence>
<feature type="binding site" evidence="3">
    <location>
        <position position="337"/>
    </location>
    <ligand>
        <name>CTP</name>
        <dbReference type="ChEBI" id="CHEBI:37563"/>
    </ligand>
</feature>
<dbReference type="GO" id="GO:0004632">
    <property type="term" value="F:phosphopantothenate--cysteine ligase activity"/>
    <property type="evidence" value="ECO:0007669"/>
    <property type="project" value="UniProtKB-UniRule"/>
</dbReference>
<dbReference type="InterPro" id="IPR035929">
    <property type="entry name" value="CoaB-like_sf"/>
</dbReference>
<accession>A0A2N6SF97</accession>
<dbReference type="Proteomes" id="UP000235670">
    <property type="component" value="Unassembled WGS sequence"/>
</dbReference>
<proteinExistence type="inferred from homology"/>
<comment type="pathway">
    <text evidence="3 4">Cofactor biosynthesis; coenzyme A biosynthesis; CoA from (R)-pantothenate: step 2/5.</text>
</comment>
<keyword evidence="3" id="KW-0479">Metal-binding</keyword>
<evidence type="ECO:0000313" key="8">
    <source>
        <dbReference type="Proteomes" id="UP000235670"/>
    </source>
</evidence>
<comment type="pathway">
    <text evidence="3 4">Cofactor biosynthesis; coenzyme A biosynthesis; CoA from (R)-pantothenate: step 3/5.</text>
</comment>
<comment type="catalytic activity">
    <reaction evidence="3 4">
        <text>N-[(R)-4-phosphopantothenoyl]-L-cysteine + H(+) = (R)-4'-phosphopantetheine + CO2</text>
        <dbReference type="Rhea" id="RHEA:16793"/>
        <dbReference type="ChEBI" id="CHEBI:15378"/>
        <dbReference type="ChEBI" id="CHEBI:16526"/>
        <dbReference type="ChEBI" id="CHEBI:59458"/>
        <dbReference type="ChEBI" id="CHEBI:61723"/>
        <dbReference type="EC" id="4.1.1.36"/>
    </reaction>
</comment>
<dbReference type="Gene3D" id="3.40.50.1950">
    <property type="entry name" value="Flavin prenyltransferase-like"/>
    <property type="match status" value="1"/>
</dbReference>
<keyword evidence="3" id="KW-0460">Magnesium</keyword>
<feature type="region of interest" description="Phosphopantothenate--cysteine ligase" evidence="3">
    <location>
        <begin position="186"/>
        <end position="390"/>
    </location>
</feature>
<comment type="function">
    <text evidence="3">Catalyzes two sequential steps in the biosynthesis of coenzyme A. In the first step cysteine is conjugated to 4'-phosphopantothenate to form 4-phosphopantothenoylcysteine. In the second step the latter compound is decarboxylated to form 4'-phosphopantotheine.</text>
</comment>
<feature type="binding site" evidence="3">
    <location>
        <begin position="300"/>
        <end position="303"/>
    </location>
    <ligand>
        <name>CTP</name>
        <dbReference type="ChEBI" id="CHEBI:37563"/>
    </ligand>
</feature>
<dbReference type="STRING" id="84135.GCA_001052115_00284"/>